<accession>A0A501XHM1</accession>
<evidence type="ECO:0000313" key="8">
    <source>
        <dbReference type="EMBL" id="TPE60138.1"/>
    </source>
</evidence>
<keyword evidence="9" id="KW-1185">Reference proteome</keyword>
<evidence type="ECO:0000256" key="7">
    <source>
        <dbReference type="SAM" id="Phobius"/>
    </source>
</evidence>
<keyword evidence="3" id="KW-1003">Cell membrane</keyword>
<evidence type="ECO:0000256" key="6">
    <source>
        <dbReference type="ARBA" id="ARBA00023136"/>
    </source>
</evidence>
<feature type="transmembrane region" description="Helical" evidence="7">
    <location>
        <begin position="15"/>
        <end position="40"/>
    </location>
</feature>
<keyword evidence="5 7" id="KW-1133">Transmembrane helix</keyword>
<dbReference type="PANTHER" id="PTHR34040">
    <property type="entry name" value="FLAGELLAR BIOSYNTHETIC PROTEIN FLIQ"/>
    <property type="match status" value="1"/>
</dbReference>
<dbReference type="EMBL" id="VFSU01000028">
    <property type="protein sequence ID" value="TPE60138.1"/>
    <property type="molecule type" value="Genomic_DNA"/>
</dbReference>
<feature type="transmembrane region" description="Helical" evidence="7">
    <location>
        <begin position="52"/>
        <end position="74"/>
    </location>
</feature>
<dbReference type="PRINTS" id="PR00952">
    <property type="entry name" value="TYPE3IMQPROT"/>
</dbReference>
<evidence type="ECO:0000256" key="3">
    <source>
        <dbReference type="ARBA" id="ARBA00022475"/>
    </source>
</evidence>
<name>A0A501XHM1_9SPHN</name>
<keyword evidence="8" id="KW-0969">Cilium</keyword>
<proteinExistence type="inferred from homology"/>
<sequence length="90" mass="9281">MNGTDLLYDTAARGAWVLVLATLPALLPALAIGLVVGLLQAATSIQEATLSFIPKLIGVFLALVLFGGVIGGLLSDYLREAASAIPMMAR</sequence>
<dbReference type="Pfam" id="PF01313">
    <property type="entry name" value="Bac_export_3"/>
    <property type="match status" value="1"/>
</dbReference>
<comment type="similarity">
    <text evidence="2">Belongs to the FliQ/MopD/SpaQ family.</text>
</comment>
<evidence type="ECO:0000313" key="9">
    <source>
        <dbReference type="Proteomes" id="UP000319897"/>
    </source>
</evidence>
<keyword evidence="8" id="KW-0282">Flagellum</keyword>
<reference evidence="8 9" key="1">
    <citation type="submission" date="2019-06" db="EMBL/GenBank/DDBJ databases">
        <authorList>
            <person name="Lee I."/>
            <person name="Jang G.I."/>
            <person name="Hwang C.Y."/>
        </authorList>
    </citation>
    <scope>NUCLEOTIDE SEQUENCE [LARGE SCALE GENOMIC DNA]</scope>
    <source>
        <strain evidence="8 9">PAMC 28131</strain>
    </source>
</reference>
<evidence type="ECO:0000256" key="2">
    <source>
        <dbReference type="ARBA" id="ARBA00006156"/>
    </source>
</evidence>
<evidence type="ECO:0000256" key="1">
    <source>
        <dbReference type="ARBA" id="ARBA00004651"/>
    </source>
</evidence>
<dbReference type="GO" id="GO:0009306">
    <property type="term" value="P:protein secretion"/>
    <property type="evidence" value="ECO:0007669"/>
    <property type="project" value="InterPro"/>
</dbReference>
<keyword evidence="6 7" id="KW-0472">Membrane</keyword>
<keyword evidence="8" id="KW-0966">Cell projection</keyword>
<dbReference type="PANTHER" id="PTHR34040:SF2">
    <property type="entry name" value="FLAGELLAR BIOSYNTHETIC PROTEIN FLIQ"/>
    <property type="match status" value="1"/>
</dbReference>
<dbReference type="AlphaFoldDB" id="A0A501XHM1"/>
<gene>
    <name evidence="8" type="ORF">FJQ54_12065</name>
</gene>
<evidence type="ECO:0000256" key="4">
    <source>
        <dbReference type="ARBA" id="ARBA00022692"/>
    </source>
</evidence>
<organism evidence="8 9">
    <name type="scientific">Sandaracinobacter neustonicus</name>
    <dbReference type="NCBI Taxonomy" id="1715348"/>
    <lineage>
        <taxon>Bacteria</taxon>
        <taxon>Pseudomonadati</taxon>
        <taxon>Pseudomonadota</taxon>
        <taxon>Alphaproteobacteria</taxon>
        <taxon>Sphingomonadales</taxon>
        <taxon>Sphingosinicellaceae</taxon>
        <taxon>Sandaracinobacter</taxon>
    </lineage>
</organism>
<dbReference type="GO" id="GO:0005886">
    <property type="term" value="C:plasma membrane"/>
    <property type="evidence" value="ECO:0007669"/>
    <property type="project" value="UniProtKB-SubCell"/>
</dbReference>
<dbReference type="PIRSF" id="PIRSF004669">
    <property type="entry name" value="FliQ"/>
    <property type="match status" value="1"/>
</dbReference>
<dbReference type="Proteomes" id="UP000319897">
    <property type="component" value="Unassembled WGS sequence"/>
</dbReference>
<dbReference type="InterPro" id="IPR002191">
    <property type="entry name" value="Bac_export_3"/>
</dbReference>
<dbReference type="RefSeq" id="WP_140928664.1">
    <property type="nucleotide sequence ID" value="NZ_VFSU01000028.1"/>
</dbReference>
<keyword evidence="4 7" id="KW-0812">Transmembrane</keyword>
<protein>
    <submittedName>
        <fullName evidence="8">Flagellar biosynthetic protein FliQ</fullName>
    </submittedName>
</protein>
<comment type="caution">
    <text evidence="8">The sequence shown here is derived from an EMBL/GenBank/DDBJ whole genome shotgun (WGS) entry which is preliminary data.</text>
</comment>
<evidence type="ECO:0000256" key="5">
    <source>
        <dbReference type="ARBA" id="ARBA00022989"/>
    </source>
</evidence>
<comment type="subcellular location">
    <subcellularLocation>
        <location evidence="1">Cell membrane</location>
        <topology evidence="1">Multi-pass membrane protein</topology>
    </subcellularLocation>
</comment>